<dbReference type="STRING" id="1907666.DSM25559_4600"/>
<protein>
    <submittedName>
        <fullName evidence="1">Uncharacterized protein</fullName>
    </submittedName>
</protein>
<proteinExistence type="predicted"/>
<dbReference type="AlphaFoldDB" id="A0A1R3U7Y4"/>
<dbReference type="Proteomes" id="UP000187891">
    <property type="component" value="Unassembled WGS sequence"/>
</dbReference>
<evidence type="ECO:0000313" key="2">
    <source>
        <dbReference type="Proteomes" id="UP000187891"/>
    </source>
</evidence>
<accession>A0A1R3U7Y4</accession>
<dbReference type="EMBL" id="FMUE01000016">
    <property type="protein sequence ID" value="SCX34720.1"/>
    <property type="molecule type" value="Genomic_DNA"/>
</dbReference>
<gene>
    <name evidence="1" type="ORF">DSM25559_4600</name>
</gene>
<name>A0A1R3U7Y4_9HYPH</name>
<organism evidence="1 2">
    <name type="scientific">Agrobacterium rosae</name>
    <dbReference type="NCBI Taxonomy" id="1972867"/>
    <lineage>
        <taxon>Bacteria</taxon>
        <taxon>Pseudomonadati</taxon>
        <taxon>Pseudomonadota</taxon>
        <taxon>Alphaproteobacteria</taxon>
        <taxon>Hyphomicrobiales</taxon>
        <taxon>Rhizobiaceae</taxon>
        <taxon>Rhizobium/Agrobacterium group</taxon>
        <taxon>Agrobacterium</taxon>
    </lineage>
</organism>
<reference evidence="2" key="1">
    <citation type="submission" date="2016-10" db="EMBL/GenBank/DDBJ databases">
        <authorList>
            <person name="Wibberg D."/>
        </authorList>
    </citation>
    <scope>NUCLEOTIDE SEQUENCE [LARGE SCALE GENOMIC DNA]</scope>
</reference>
<sequence>MQPTDNTLIPVAAMDVTNLLREVMGMHLLFVTCDVNY</sequence>
<evidence type="ECO:0000313" key="1">
    <source>
        <dbReference type="EMBL" id="SCX34720.1"/>
    </source>
</evidence>